<feature type="domain" description="KH type-2" evidence="10">
    <location>
        <begin position="39"/>
        <end position="107"/>
    </location>
</feature>
<dbReference type="Gene3D" id="3.30.1140.32">
    <property type="entry name" value="Ribosomal protein S3, C-terminal domain"/>
    <property type="match status" value="1"/>
</dbReference>
<evidence type="ECO:0000256" key="8">
    <source>
        <dbReference type="HAMAP-Rule" id="MF_01309"/>
    </source>
</evidence>
<dbReference type="Pfam" id="PF07650">
    <property type="entry name" value="KH_2"/>
    <property type="match status" value="1"/>
</dbReference>
<dbReference type="PANTHER" id="PTHR11760">
    <property type="entry name" value="30S/40S RIBOSOMAL PROTEIN S3"/>
    <property type="match status" value="1"/>
</dbReference>
<gene>
    <name evidence="8 11" type="primary">rpsC</name>
    <name evidence="11" type="ORF">GCM10007047_27570</name>
</gene>
<evidence type="ECO:0000256" key="7">
    <source>
        <dbReference type="ARBA" id="ARBA00035257"/>
    </source>
</evidence>
<dbReference type="InterPro" id="IPR009019">
    <property type="entry name" value="KH_sf_prok-type"/>
</dbReference>
<dbReference type="InterPro" id="IPR005704">
    <property type="entry name" value="Ribosomal_uS3_bac-typ"/>
</dbReference>
<dbReference type="Pfam" id="PF00189">
    <property type="entry name" value="Ribosomal_S3_C"/>
    <property type="match status" value="1"/>
</dbReference>
<dbReference type="InterPro" id="IPR004044">
    <property type="entry name" value="KH_dom_type_2"/>
</dbReference>
<keyword evidence="12" id="KW-1185">Reference proteome</keyword>
<dbReference type="GO" id="GO:0003729">
    <property type="term" value="F:mRNA binding"/>
    <property type="evidence" value="ECO:0007669"/>
    <property type="project" value="UniProtKB-UniRule"/>
</dbReference>
<comment type="caution">
    <text evidence="11">The sequence shown here is derived from an EMBL/GenBank/DDBJ whole genome shotgun (WGS) entry which is preliminary data.</text>
</comment>
<keyword evidence="4 8" id="KW-0689">Ribosomal protein</keyword>
<evidence type="ECO:0000256" key="6">
    <source>
        <dbReference type="ARBA" id="ARBA00024998"/>
    </source>
</evidence>
<evidence type="ECO:0000313" key="11">
    <source>
        <dbReference type="EMBL" id="GHC08838.1"/>
    </source>
</evidence>
<sequence>MGQKVNPKGFRLAVRRDWDSRWFADKKQFPAFINEDNKIRTFLNERLRFASVPKIYIERAGQRVRVKIYTARPGIVIGRKGAELDKLKADLSKLVNRDVLLDIAEVKKPDLVAQLVAENVALQLERRISFRRAMKKAVQTTMQMGADGIRVQCSGRLGGAEIARTEQQRQGRVPLHTLRENIDYGFAEARTLYGIIGIKCWICNSEPEESI</sequence>
<reference evidence="11" key="2">
    <citation type="submission" date="2020-09" db="EMBL/GenBank/DDBJ databases">
        <authorList>
            <person name="Sun Q."/>
            <person name="Kim S."/>
        </authorList>
    </citation>
    <scope>NUCLEOTIDE SEQUENCE</scope>
    <source>
        <strain evidence="11">KCTC 12870</strain>
    </source>
</reference>
<evidence type="ECO:0000256" key="3">
    <source>
        <dbReference type="ARBA" id="ARBA00022884"/>
    </source>
</evidence>
<name>A0A8J3GF46_9BACT</name>
<accession>A0A8J3GF46</accession>
<dbReference type="EMBL" id="BMXG01000020">
    <property type="protein sequence ID" value="GHC08838.1"/>
    <property type="molecule type" value="Genomic_DNA"/>
</dbReference>
<evidence type="ECO:0000256" key="1">
    <source>
        <dbReference type="ARBA" id="ARBA00010761"/>
    </source>
</evidence>
<evidence type="ECO:0000256" key="4">
    <source>
        <dbReference type="ARBA" id="ARBA00022980"/>
    </source>
</evidence>
<dbReference type="PROSITE" id="PS00548">
    <property type="entry name" value="RIBOSOMAL_S3"/>
    <property type="match status" value="1"/>
</dbReference>
<dbReference type="AlphaFoldDB" id="A0A8J3GF46"/>
<dbReference type="InterPro" id="IPR057258">
    <property type="entry name" value="Ribosomal_uS3"/>
</dbReference>
<evidence type="ECO:0000256" key="2">
    <source>
        <dbReference type="ARBA" id="ARBA00022730"/>
    </source>
</evidence>
<dbReference type="SUPFAM" id="SSF54814">
    <property type="entry name" value="Prokaryotic type KH domain (KH-domain type II)"/>
    <property type="match status" value="1"/>
</dbReference>
<dbReference type="NCBIfam" id="TIGR01009">
    <property type="entry name" value="rpsC_bact"/>
    <property type="match status" value="1"/>
</dbReference>
<dbReference type="InterPro" id="IPR018280">
    <property type="entry name" value="Ribosomal_uS3_CS"/>
</dbReference>
<dbReference type="PANTHER" id="PTHR11760:SF19">
    <property type="entry name" value="SMALL RIBOSOMAL SUBUNIT PROTEIN US3C"/>
    <property type="match status" value="1"/>
</dbReference>
<dbReference type="Proteomes" id="UP000642829">
    <property type="component" value="Unassembled WGS sequence"/>
</dbReference>
<reference evidence="11" key="1">
    <citation type="journal article" date="2014" name="Int. J. Syst. Evol. Microbiol.">
        <title>Complete genome sequence of Corynebacterium casei LMG S-19264T (=DSM 44701T), isolated from a smear-ripened cheese.</title>
        <authorList>
            <consortium name="US DOE Joint Genome Institute (JGI-PGF)"/>
            <person name="Walter F."/>
            <person name="Albersmeier A."/>
            <person name="Kalinowski J."/>
            <person name="Ruckert C."/>
        </authorList>
    </citation>
    <scope>NUCLEOTIDE SEQUENCE</scope>
    <source>
        <strain evidence="11">KCTC 12870</strain>
    </source>
</reference>
<dbReference type="InterPro" id="IPR015946">
    <property type="entry name" value="KH_dom-like_a/b"/>
</dbReference>
<dbReference type="FunFam" id="3.30.300.20:FF:000001">
    <property type="entry name" value="30S ribosomal protein S3"/>
    <property type="match status" value="1"/>
</dbReference>
<keyword evidence="3 8" id="KW-0694">RNA-binding</keyword>
<evidence type="ECO:0000256" key="5">
    <source>
        <dbReference type="ARBA" id="ARBA00023274"/>
    </source>
</evidence>
<evidence type="ECO:0000256" key="9">
    <source>
        <dbReference type="RuleBase" id="RU003624"/>
    </source>
</evidence>
<comment type="similarity">
    <text evidence="1 8 9">Belongs to the universal ribosomal protein uS3 family.</text>
</comment>
<dbReference type="InterPro" id="IPR004087">
    <property type="entry name" value="KH_dom"/>
</dbReference>
<proteinExistence type="inferred from homology"/>
<dbReference type="SUPFAM" id="SSF54821">
    <property type="entry name" value="Ribosomal protein S3 C-terminal domain"/>
    <property type="match status" value="1"/>
</dbReference>
<dbReference type="SMART" id="SM00322">
    <property type="entry name" value="KH"/>
    <property type="match status" value="1"/>
</dbReference>
<keyword evidence="5 8" id="KW-0687">Ribonucleoprotein</keyword>
<dbReference type="RefSeq" id="WP_189516229.1">
    <property type="nucleotide sequence ID" value="NZ_BMXG01000020.1"/>
</dbReference>
<comment type="function">
    <text evidence="6 8">Binds the lower part of the 30S subunit head. Binds mRNA in the 70S ribosome, positioning it for translation.</text>
</comment>
<dbReference type="Gene3D" id="3.30.300.20">
    <property type="match status" value="1"/>
</dbReference>
<dbReference type="PROSITE" id="PS50823">
    <property type="entry name" value="KH_TYPE_2"/>
    <property type="match status" value="1"/>
</dbReference>
<keyword evidence="2 8" id="KW-0699">rRNA-binding</keyword>
<evidence type="ECO:0000313" key="12">
    <source>
        <dbReference type="Proteomes" id="UP000642829"/>
    </source>
</evidence>
<dbReference type="GO" id="GO:0003735">
    <property type="term" value="F:structural constituent of ribosome"/>
    <property type="evidence" value="ECO:0007669"/>
    <property type="project" value="InterPro"/>
</dbReference>
<dbReference type="GO" id="GO:0019843">
    <property type="term" value="F:rRNA binding"/>
    <property type="evidence" value="ECO:0007669"/>
    <property type="project" value="UniProtKB-UniRule"/>
</dbReference>
<dbReference type="GO" id="GO:0006412">
    <property type="term" value="P:translation"/>
    <property type="evidence" value="ECO:0007669"/>
    <property type="project" value="UniProtKB-UniRule"/>
</dbReference>
<dbReference type="HAMAP" id="MF_01309_B">
    <property type="entry name" value="Ribosomal_uS3_B"/>
    <property type="match status" value="1"/>
</dbReference>
<dbReference type="InterPro" id="IPR036419">
    <property type="entry name" value="Ribosomal_S3_C_sf"/>
</dbReference>
<comment type="subunit">
    <text evidence="8">Part of the 30S ribosomal subunit. Forms a tight complex with proteins S10 and S14.</text>
</comment>
<protein>
    <recommendedName>
        <fullName evidence="7 8">Small ribosomal subunit protein uS3</fullName>
    </recommendedName>
</protein>
<dbReference type="GO" id="GO:0022627">
    <property type="term" value="C:cytosolic small ribosomal subunit"/>
    <property type="evidence" value="ECO:0007669"/>
    <property type="project" value="TreeGrafter"/>
</dbReference>
<evidence type="ECO:0000259" key="10">
    <source>
        <dbReference type="PROSITE" id="PS50823"/>
    </source>
</evidence>
<dbReference type="InterPro" id="IPR001351">
    <property type="entry name" value="Ribosomal_uS3_C"/>
</dbReference>
<organism evidence="11 12">
    <name type="scientific">Cerasicoccus arenae</name>
    <dbReference type="NCBI Taxonomy" id="424488"/>
    <lineage>
        <taxon>Bacteria</taxon>
        <taxon>Pseudomonadati</taxon>
        <taxon>Verrucomicrobiota</taxon>
        <taxon>Opitutia</taxon>
        <taxon>Puniceicoccales</taxon>
        <taxon>Cerasicoccaceae</taxon>
        <taxon>Cerasicoccus</taxon>
    </lineage>
</organism>
<dbReference type="CDD" id="cd02412">
    <property type="entry name" value="KH-II_30S_S3"/>
    <property type="match status" value="1"/>
</dbReference>